<name>W4MF46_9BACT</name>
<dbReference type="Proteomes" id="UP000019140">
    <property type="component" value="Unassembled WGS sequence"/>
</dbReference>
<evidence type="ECO:0000313" key="2">
    <source>
        <dbReference type="Proteomes" id="UP000019140"/>
    </source>
</evidence>
<reference evidence="1 2" key="1">
    <citation type="journal article" date="2014" name="Nature">
        <title>An environmental bacterial taxon with a large and distinct metabolic repertoire.</title>
        <authorList>
            <person name="Wilson M.C."/>
            <person name="Mori T."/>
            <person name="Ruckert C."/>
            <person name="Uria A.R."/>
            <person name="Helf M.J."/>
            <person name="Takada K."/>
            <person name="Gernert C."/>
            <person name="Steffens U.A."/>
            <person name="Heycke N."/>
            <person name="Schmitt S."/>
            <person name="Rinke C."/>
            <person name="Helfrich E.J."/>
            <person name="Brachmann A.O."/>
            <person name="Gurgui C."/>
            <person name="Wakimoto T."/>
            <person name="Kracht M."/>
            <person name="Crusemann M."/>
            <person name="Hentschel U."/>
            <person name="Abe I."/>
            <person name="Matsunaga S."/>
            <person name="Kalinowski J."/>
            <person name="Takeyama H."/>
            <person name="Piel J."/>
        </authorList>
    </citation>
    <scope>NUCLEOTIDE SEQUENCE [LARGE SCALE GENOMIC DNA]</scope>
    <source>
        <strain evidence="2">TSY2</strain>
    </source>
</reference>
<protein>
    <submittedName>
        <fullName evidence="1">Uncharacterized protein</fullName>
    </submittedName>
</protein>
<dbReference type="HOGENOM" id="CLU_1228079_0_0_7"/>
<gene>
    <name evidence="1" type="ORF">ETSY2_04575</name>
</gene>
<sequence>MAVVLGLSSAKAFVGEAVGGDLNQVTCTNTTTGATAPGDILPGGVYDCETVPTQSGDLVEVTLSGTALTGNPNCLDVMENAASPPVIPLTEGACFNLMGSITAGFGDINNPTPGFEVDGFVLQATSVTGVRLSLVGYEGVQFISLIIDPNQNVLLTCILTPESCRGDIIVELSAIGVSASAAGSYALELRVVAIGSGSLPLSQSMTSSDHVTAAVEEAVRRYIGR</sequence>
<proteinExistence type="predicted"/>
<comment type="caution">
    <text evidence="1">The sequence shown here is derived from an EMBL/GenBank/DDBJ whole genome shotgun (WGS) entry which is preliminary data.</text>
</comment>
<keyword evidence="2" id="KW-1185">Reference proteome</keyword>
<dbReference type="AlphaFoldDB" id="W4MF46"/>
<evidence type="ECO:0000313" key="1">
    <source>
        <dbReference type="EMBL" id="ETX08561.1"/>
    </source>
</evidence>
<dbReference type="EMBL" id="AZHX01000185">
    <property type="protein sequence ID" value="ETX08561.1"/>
    <property type="molecule type" value="Genomic_DNA"/>
</dbReference>
<organism evidence="1 2">
    <name type="scientific">Candidatus Entotheonella gemina</name>
    <dbReference type="NCBI Taxonomy" id="1429439"/>
    <lineage>
        <taxon>Bacteria</taxon>
        <taxon>Pseudomonadati</taxon>
        <taxon>Nitrospinota/Tectimicrobiota group</taxon>
        <taxon>Candidatus Tectimicrobiota</taxon>
        <taxon>Candidatus Entotheonellia</taxon>
        <taxon>Candidatus Entotheonellales</taxon>
        <taxon>Candidatus Entotheonellaceae</taxon>
        <taxon>Candidatus Entotheonella</taxon>
    </lineage>
</organism>
<accession>W4MF46</accession>